<feature type="transmembrane region" description="Helical" evidence="1">
    <location>
        <begin position="12"/>
        <end position="31"/>
    </location>
</feature>
<dbReference type="AlphaFoldDB" id="A0A1V2R542"/>
<accession>A0A1V2R542</accession>
<proteinExistence type="predicted"/>
<evidence type="ECO:0000313" key="2">
    <source>
        <dbReference type="EMBL" id="ONK07569.1"/>
    </source>
</evidence>
<dbReference type="EMBL" id="MPUJ01000004">
    <property type="protein sequence ID" value="ONK07569.1"/>
    <property type="molecule type" value="Genomic_DNA"/>
</dbReference>
<evidence type="ECO:0000313" key="3">
    <source>
        <dbReference type="Proteomes" id="UP000189286"/>
    </source>
</evidence>
<dbReference type="Proteomes" id="UP000189286">
    <property type="component" value="Unassembled WGS sequence"/>
</dbReference>
<evidence type="ECO:0000256" key="1">
    <source>
        <dbReference type="SAM" id="Phobius"/>
    </source>
</evidence>
<gene>
    <name evidence="2" type="ORF">BSK71_07770</name>
</gene>
<name>A0A1V2R542_9GAMM</name>
<keyword evidence="1" id="KW-0472">Membrane</keyword>
<reference evidence="3" key="1">
    <citation type="submission" date="2016-11" db="EMBL/GenBank/DDBJ databases">
        <authorList>
            <person name="Panda P."/>
            <person name="Visnovsky S."/>
            <person name="Pitman A."/>
        </authorList>
    </citation>
    <scope>NUCLEOTIDE SEQUENCE [LARGE SCALE GENOMIC DNA]</scope>
    <source>
        <strain evidence="3">ICMP 9972</strain>
    </source>
</reference>
<organism evidence="2 3">
    <name type="scientific">Pectobacterium actinidiae</name>
    <dbReference type="NCBI Taxonomy" id="1507808"/>
    <lineage>
        <taxon>Bacteria</taxon>
        <taxon>Pseudomonadati</taxon>
        <taxon>Pseudomonadota</taxon>
        <taxon>Gammaproteobacteria</taxon>
        <taxon>Enterobacterales</taxon>
        <taxon>Pectobacteriaceae</taxon>
        <taxon>Pectobacterium</taxon>
    </lineage>
</organism>
<keyword evidence="1" id="KW-0812">Transmembrane</keyword>
<protein>
    <submittedName>
        <fullName evidence="2">Uncharacterized protein</fullName>
    </submittedName>
</protein>
<comment type="caution">
    <text evidence="2">The sequence shown here is derived from an EMBL/GenBank/DDBJ whole genome shotgun (WGS) entry which is preliminary data.</text>
</comment>
<keyword evidence="1" id="KW-1133">Transmembrane helix</keyword>
<sequence>MNEIVIWIKEYRLDSIFTFLSAICWLISSLYTSRTKPNAVILSMGEGKKPVDMHNLVLSMQTQAKWNRFAAFFASIGFICQTL</sequence>